<protein>
    <submittedName>
        <fullName evidence="2">DUF4081 domain-containing GNAT family N-acetyltransferase</fullName>
    </submittedName>
</protein>
<dbReference type="Proteomes" id="UP001500166">
    <property type="component" value="Unassembled WGS sequence"/>
</dbReference>
<gene>
    <name evidence="2" type="ORF">GCM10009824_19020</name>
</gene>
<organism evidence="2 3">
    <name type="scientific">Kocuria atrinae</name>
    <dbReference type="NCBI Taxonomy" id="592377"/>
    <lineage>
        <taxon>Bacteria</taxon>
        <taxon>Bacillati</taxon>
        <taxon>Actinomycetota</taxon>
        <taxon>Actinomycetes</taxon>
        <taxon>Micrococcales</taxon>
        <taxon>Micrococcaceae</taxon>
        <taxon>Kocuria</taxon>
    </lineage>
</organism>
<dbReference type="PANTHER" id="PTHR43072">
    <property type="entry name" value="N-ACETYLTRANSFERASE"/>
    <property type="match status" value="1"/>
</dbReference>
<accession>A0ABN2XXB5</accession>
<name>A0ABN2XXB5_9MICC</name>
<proteinExistence type="predicted"/>
<dbReference type="Gene3D" id="3.40.630.30">
    <property type="match status" value="1"/>
</dbReference>
<dbReference type="Pfam" id="PF13312">
    <property type="entry name" value="DUF4081"/>
    <property type="match status" value="1"/>
</dbReference>
<dbReference type="PANTHER" id="PTHR43072:SF54">
    <property type="entry name" value="GCN5-RELATED N-ACETYLTRANSFERASE"/>
    <property type="match status" value="1"/>
</dbReference>
<dbReference type="SUPFAM" id="SSF55729">
    <property type="entry name" value="Acyl-CoA N-acyltransferases (Nat)"/>
    <property type="match status" value="1"/>
</dbReference>
<feature type="domain" description="N-acetyltransferase" evidence="1">
    <location>
        <begin position="151"/>
        <end position="287"/>
    </location>
</feature>
<dbReference type="InterPro" id="IPR025289">
    <property type="entry name" value="DUF4081"/>
</dbReference>
<dbReference type="Pfam" id="PF00583">
    <property type="entry name" value="Acetyltransf_1"/>
    <property type="match status" value="1"/>
</dbReference>
<dbReference type="PROSITE" id="PS51186">
    <property type="entry name" value="GNAT"/>
    <property type="match status" value="1"/>
</dbReference>
<dbReference type="InterPro" id="IPR000182">
    <property type="entry name" value="GNAT_dom"/>
</dbReference>
<evidence type="ECO:0000313" key="3">
    <source>
        <dbReference type="Proteomes" id="UP001500166"/>
    </source>
</evidence>
<evidence type="ECO:0000259" key="1">
    <source>
        <dbReference type="PROSITE" id="PS51186"/>
    </source>
</evidence>
<dbReference type="InterPro" id="IPR016181">
    <property type="entry name" value="Acyl_CoA_acyltransferase"/>
</dbReference>
<comment type="caution">
    <text evidence="2">The sequence shown here is derived from an EMBL/GenBank/DDBJ whole genome shotgun (WGS) entry which is preliminary data.</text>
</comment>
<keyword evidence="3" id="KW-1185">Reference proteome</keyword>
<dbReference type="EMBL" id="BAAAQA010000018">
    <property type="protein sequence ID" value="GAA2118641.1"/>
    <property type="molecule type" value="Genomic_DNA"/>
</dbReference>
<sequence length="287" mass="31250">MIRYRVTHLLVPGAVPQEQLNQLLARHAVSSVFVGSHVDSVLAARRRRPPPVVGIMNPAQELVGACWVGTNVVPIALDETGQDLVADYLARGGPRYASLFGPAEPVLGLWDRLKGSWPLPFDVRPEQPLLAMDENPAPEQFTAVSQRVRWAEVSEFSRVLPAAAAMFEEEVGYSPFVDGAQSYSKRVEQLVRDKRTAVLTDDTDGRVLFKADIGSISSGVCQIQGVWVNPAFRGQGLAAPCMAAVVAMARKYVPVVSLYVNSYNAPALATYRRVGFEQTGTFATVLL</sequence>
<reference evidence="2 3" key="1">
    <citation type="journal article" date="2019" name="Int. J. Syst. Evol. Microbiol.">
        <title>The Global Catalogue of Microorganisms (GCM) 10K type strain sequencing project: providing services to taxonomists for standard genome sequencing and annotation.</title>
        <authorList>
            <consortium name="The Broad Institute Genomics Platform"/>
            <consortium name="The Broad Institute Genome Sequencing Center for Infectious Disease"/>
            <person name="Wu L."/>
            <person name="Ma J."/>
        </authorList>
    </citation>
    <scope>NUCLEOTIDE SEQUENCE [LARGE SCALE GENOMIC DNA]</scope>
    <source>
        <strain evidence="2 3">JCM 15914</strain>
    </source>
</reference>
<evidence type="ECO:0000313" key="2">
    <source>
        <dbReference type="EMBL" id="GAA2118641.1"/>
    </source>
</evidence>